<dbReference type="EMBL" id="JAIWYP010000006">
    <property type="protein sequence ID" value="KAH3812155.1"/>
    <property type="molecule type" value="Genomic_DNA"/>
</dbReference>
<reference evidence="1" key="2">
    <citation type="submission" date="2020-11" db="EMBL/GenBank/DDBJ databases">
        <authorList>
            <person name="McCartney M.A."/>
            <person name="Auch B."/>
            <person name="Kono T."/>
            <person name="Mallez S."/>
            <person name="Becker A."/>
            <person name="Gohl D.M."/>
            <person name="Silverstein K.A.T."/>
            <person name="Koren S."/>
            <person name="Bechman K.B."/>
            <person name="Herman A."/>
            <person name="Abrahante J.E."/>
            <person name="Garbe J."/>
        </authorList>
    </citation>
    <scope>NUCLEOTIDE SEQUENCE</scope>
    <source>
        <strain evidence="1">Duluth1</strain>
        <tissue evidence="1">Whole animal</tissue>
    </source>
</reference>
<comment type="caution">
    <text evidence="1">The sequence shown here is derived from an EMBL/GenBank/DDBJ whole genome shotgun (WGS) entry which is preliminary data.</text>
</comment>
<dbReference type="Proteomes" id="UP000828390">
    <property type="component" value="Unassembled WGS sequence"/>
</dbReference>
<evidence type="ECO:0000313" key="2">
    <source>
        <dbReference type="Proteomes" id="UP000828390"/>
    </source>
</evidence>
<dbReference type="AlphaFoldDB" id="A0A9D4G7V7"/>
<protein>
    <submittedName>
        <fullName evidence="1">Uncharacterized protein</fullName>
    </submittedName>
</protein>
<proteinExistence type="predicted"/>
<accession>A0A9D4G7V7</accession>
<reference evidence="1" key="1">
    <citation type="journal article" date="2019" name="bioRxiv">
        <title>The Genome of the Zebra Mussel, Dreissena polymorpha: A Resource for Invasive Species Research.</title>
        <authorList>
            <person name="McCartney M.A."/>
            <person name="Auch B."/>
            <person name="Kono T."/>
            <person name="Mallez S."/>
            <person name="Zhang Y."/>
            <person name="Obille A."/>
            <person name="Becker A."/>
            <person name="Abrahante J.E."/>
            <person name="Garbe J."/>
            <person name="Badalamenti J.P."/>
            <person name="Herman A."/>
            <person name="Mangelson H."/>
            <person name="Liachko I."/>
            <person name="Sullivan S."/>
            <person name="Sone E.D."/>
            <person name="Koren S."/>
            <person name="Silverstein K.A.T."/>
            <person name="Beckman K.B."/>
            <person name="Gohl D.M."/>
        </authorList>
    </citation>
    <scope>NUCLEOTIDE SEQUENCE</scope>
    <source>
        <strain evidence="1">Duluth1</strain>
        <tissue evidence="1">Whole animal</tissue>
    </source>
</reference>
<sequence>MRFSKYEAIGCGHTWKWIGSTMRNYHATEDTYSHSIFSGSVYTPVTDYTKKDKENFYEHLQYVVDQIPKKDILVVRGN</sequence>
<evidence type="ECO:0000313" key="1">
    <source>
        <dbReference type="EMBL" id="KAH3812155.1"/>
    </source>
</evidence>
<keyword evidence="2" id="KW-1185">Reference proteome</keyword>
<name>A0A9D4G7V7_DREPO</name>
<gene>
    <name evidence="1" type="ORF">DPMN_140579</name>
</gene>
<organism evidence="1 2">
    <name type="scientific">Dreissena polymorpha</name>
    <name type="common">Zebra mussel</name>
    <name type="synonym">Mytilus polymorpha</name>
    <dbReference type="NCBI Taxonomy" id="45954"/>
    <lineage>
        <taxon>Eukaryota</taxon>
        <taxon>Metazoa</taxon>
        <taxon>Spiralia</taxon>
        <taxon>Lophotrochozoa</taxon>
        <taxon>Mollusca</taxon>
        <taxon>Bivalvia</taxon>
        <taxon>Autobranchia</taxon>
        <taxon>Heteroconchia</taxon>
        <taxon>Euheterodonta</taxon>
        <taxon>Imparidentia</taxon>
        <taxon>Neoheterodontei</taxon>
        <taxon>Myida</taxon>
        <taxon>Dreissenoidea</taxon>
        <taxon>Dreissenidae</taxon>
        <taxon>Dreissena</taxon>
    </lineage>
</organism>